<gene>
    <name evidence="2" type="ORF">Anapl_13877</name>
</gene>
<feature type="compositionally biased region" description="Low complexity" evidence="1">
    <location>
        <begin position="229"/>
        <end position="241"/>
    </location>
</feature>
<keyword evidence="3" id="KW-1185">Reference proteome</keyword>
<dbReference type="AlphaFoldDB" id="R0JD33"/>
<protein>
    <submittedName>
        <fullName evidence="2">Uncharacterized protein</fullName>
    </submittedName>
</protein>
<evidence type="ECO:0000256" key="1">
    <source>
        <dbReference type="SAM" id="MobiDB-lite"/>
    </source>
</evidence>
<dbReference type="Proteomes" id="UP000296049">
    <property type="component" value="Unassembled WGS sequence"/>
</dbReference>
<evidence type="ECO:0000313" key="3">
    <source>
        <dbReference type="Proteomes" id="UP000296049"/>
    </source>
</evidence>
<evidence type="ECO:0000313" key="2">
    <source>
        <dbReference type="EMBL" id="EOA95160.1"/>
    </source>
</evidence>
<sequence>MNYQATEAASKNNGDGGVCSFLEHWDSQKGLQTPHQEDPQPAGLGETGRHLFTSHCGYPHAQSEGGVPGGREQPLGAIIAFEHLKRNQSESKGLVVELGSGENPLPSELVLALRLQGTRGWFCGKLVFDHSEPCCYSTLHEDHSTGVSTKEAGQREEKAAEAGEKQVKAAVFLYPRLRAPFGMPTGNEEGRRRPHASTRSRAFLVTAGHLRSGFPFPQGHSQQQRPAGLAEQEQQALLLQLRRTARPQKLLPPLRQHQ</sequence>
<name>R0JD33_ANAPL</name>
<accession>R0JD33</accession>
<feature type="region of interest" description="Disordered" evidence="1">
    <location>
        <begin position="29"/>
        <end position="49"/>
    </location>
</feature>
<reference evidence="3" key="1">
    <citation type="journal article" date="2013" name="Nat. Genet.">
        <title>The duck genome and transcriptome provide insight into an avian influenza virus reservoir species.</title>
        <authorList>
            <person name="Huang Y."/>
            <person name="Li Y."/>
            <person name="Burt D.W."/>
            <person name="Chen H."/>
            <person name="Zhang Y."/>
            <person name="Qian W."/>
            <person name="Kim H."/>
            <person name="Gan S."/>
            <person name="Zhao Y."/>
            <person name="Li J."/>
            <person name="Yi K."/>
            <person name="Feng H."/>
            <person name="Zhu P."/>
            <person name="Li B."/>
            <person name="Liu Q."/>
            <person name="Fairley S."/>
            <person name="Magor K.E."/>
            <person name="Du Z."/>
            <person name="Hu X."/>
            <person name="Goodman L."/>
            <person name="Tafer H."/>
            <person name="Vignal A."/>
            <person name="Lee T."/>
            <person name="Kim K.W."/>
            <person name="Sheng Z."/>
            <person name="An Y."/>
            <person name="Searle S."/>
            <person name="Herrero J."/>
            <person name="Groenen M.A."/>
            <person name="Crooijmans R.P."/>
            <person name="Faraut T."/>
            <person name="Cai Q."/>
            <person name="Webster R.G."/>
            <person name="Aldridge J.R."/>
            <person name="Warren W.C."/>
            <person name="Bartschat S."/>
            <person name="Kehr S."/>
            <person name="Marz M."/>
            <person name="Stadler P.F."/>
            <person name="Smith J."/>
            <person name="Kraus R.H."/>
            <person name="Zhao Y."/>
            <person name="Ren L."/>
            <person name="Fei J."/>
            <person name="Morisson M."/>
            <person name="Kaiser P."/>
            <person name="Griffin D.K."/>
            <person name="Rao M."/>
            <person name="Pitel F."/>
            <person name="Wang J."/>
            <person name="Li N."/>
        </authorList>
    </citation>
    <scope>NUCLEOTIDE SEQUENCE [LARGE SCALE GENOMIC DNA]</scope>
</reference>
<dbReference type="EMBL" id="KB744410">
    <property type="protein sequence ID" value="EOA95160.1"/>
    <property type="molecule type" value="Genomic_DNA"/>
</dbReference>
<organism evidence="2 3">
    <name type="scientific">Anas platyrhynchos</name>
    <name type="common">Mallard</name>
    <name type="synonym">Anas boschas</name>
    <dbReference type="NCBI Taxonomy" id="8839"/>
    <lineage>
        <taxon>Eukaryota</taxon>
        <taxon>Metazoa</taxon>
        <taxon>Chordata</taxon>
        <taxon>Craniata</taxon>
        <taxon>Vertebrata</taxon>
        <taxon>Euteleostomi</taxon>
        <taxon>Archelosauria</taxon>
        <taxon>Archosauria</taxon>
        <taxon>Dinosauria</taxon>
        <taxon>Saurischia</taxon>
        <taxon>Theropoda</taxon>
        <taxon>Coelurosauria</taxon>
        <taxon>Aves</taxon>
        <taxon>Neognathae</taxon>
        <taxon>Galloanserae</taxon>
        <taxon>Anseriformes</taxon>
        <taxon>Anatidae</taxon>
        <taxon>Anatinae</taxon>
        <taxon>Anas</taxon>
    </lineage>
</organism>
<feature type="region of interest" description="Disordered" evidence="1">
    <location>
        <begin position="214"/>
        <end position="258"/>
    </location>
</feature>
<proteinExistence type="predicted"/>